<keyword evidence="1" id="KW-1133">Transmembrane helix</keyword>
<name>A0ABM7W6K7_9BACT</name>
<evidence type="ECO:0008006" key="4">
    <source>
        <dbReference type="Google" id="ProtNLM"/>
    </source>
</evidence>
<dbReference type="RefSeq" id="WP_284153601.1">
    <property type="nucleotide sequence ID" value="NZ_AP025516.1"/>
</dbReference>
<feature type="transmembrane region" description="Helical" evidence="1">
    <location>
        <begin position="35"/>
        <end position="59"/>
    </location>
</feature>
<evidence type="ECO:0000256" key="1">
    <source>
        <dbReference type="SAM" id="Phobius"/>
    </source>
</evidence>
<organism evidence="2 3">
    <name type="scientific">Desulfofustis limnaeus</name>
    <dbReference type="NCBI Taxonomy" id="2740163"/>
    <lineage>
        <taxon>Bacteria</taxon>
        <taxon>Pseudomonadati</taxon>
        <taxon>Thermodesulfobacteriota</taxon>
        <taxon>Desulfobulbia</taxon>
        <taxon>Desulfobulbales</taxon>
        <taxon>Desulfocapsaceae</taxon>
        <taxon>Desulfofustis</taxon>
    </lineage>
</organism>
<dbReference type="InterPro" id="IPR021218">
    <property type="entry name" value="DUF2784"/>
</dbReference>
<dbReference type="Pfam" id="PF10861">
    <property type="entry name" value="DUF2784"/>
    <property type="match status" value="1"/>
</dbReference>
<keyword evidence="1" id="KW-0472">Membrane</keyword>
<protein>
    <recommendedName>
        <fullName evidence="4">DUF2784 domain-containing protein</fullName>
    </recommendedName>
</protein>
<keyword evidence="1" id="KW-0812">Transmembrane</keyword>
<feature type="transmembrane region" description="Helical" evidence="1">
    <location>
        <begin position="95"/>
        <end position="116"/>
    </location>
</feature>
<accession>A0ABM7W6K7</accession>
<evidence type="ECO:0000313" key="2">
    <source>
        <dbReference type="EMBL" id="BDD86516.1"/>
    </source>
</evidence>
<gene>
    <name evidence="2" type="ORF">DPPLL_08810</name>
</gene>
<dbReference type="EMBL" id="AP025516">
    <property type="protein sequence ID" value="BDD86516.1"/>
    <property type="molecule type" value="Genomic_DNA"/>
</dbReference>
<feature type="transmembrane region" description="Helical" evidence="1">
    <location>
        <begin position="9"/>
        <end position="29"/>
    </location>
</feature>
<sequence>MVTRFAADAVLVAHVGFILFVTLGALAAFRYRWVILLHLPAAAWGVFIEISGGACPLTGLEKHLRRAAGEAGYSGGFIEHWLLSIIYPSGLTREIQFLLAGALILINLIIYGVLIYRYRDRSSMGT</sequence>
<evidence type="ECO:0000313" key="3">
    <source>
        <dbReference type="Proteomes" id="UP000830055"/>
    </source>
</evidence>
<reference evidence="2 3" key="1">
    <citation type="submission" date="2022-01" db="EMBL/GenBank/DDBJ databases">
        <title>Desulfofustis limnae sp. nov., a novel mesophilic sulfate-reducing bacterium isolated from marsh soil.</title>
        <authorList>
            <person name="Watanabe M."/>
            <person name="Takahashi A."/>
            <person name="Kojima H."/>
            <person name="Fukui M."/>
        </authorList>
    </citation>
    <scope>NUCLEOTIDE SEQUENCE [LARGE SCALE GENOMIC DNA]</scope>
    <source>
        <strain evidence="2 3">PPLL</strain>
    </source>
</reference>
<proteinExistence type="predicted"/>
<dbReference type="Proteomes" id="UP000830055">
    <property type="component" value="Chromosome"/>
</dbReference>
<keyword evidence="3" id="KW-1185">Reference proteome</keyword>